<comment type="cofactor">
    <cofactor evidence="1">
        <name>a divalent metal cation</name>
        <dbReference type="ChEBI" id="CHEBI:60240"/>
    </cofactor>
</comment>
<evidence type="ECO:0000313" key="5">
    <source>
        <dbReference type="Proteomes" id="UP000186922"/>
    </source>
</evidence>
<evidence type="ECO:0000256" key="1">
    <source>
        <dbReference type="ARBA" id="ARBA00001968"/>
    </source>
</evidence>
<reference evidence="4 5" key="1">
    <citation type="journal article" date="2016" name="Nat. Commun.">
        <title>Extremotolerant tardigrade genome and improved radiotolerance of human cultured cells by tardigrade-unique protein.</title>
        <authorList>
            <person name="Hashimoto T."/>
            <person name="Horikawa D.D."/>
            <person name="Saito Y."/>
            <person name="Kuwahara H."/>
            <person name="Kozuka-Hata H."/>
            <person name="Shin-I T."/>
            <person name="Minakuchi Y."/>
            <person name="Ohishi K."/>
            <person name="Motoyama A."/>
            <person name="Aizu T."/>
            <person name="Enomoto A."/>
            <person name="Kondo K."/>
            <person name="Tanaka S."/>
            <person name="Hara Y."/>
            <person name="Koshikawa S."/>
            <person name="Sagara H."/>
            <person name="Miura T."/>
            <person name="Yokobori S."/>
            <person name="Miyagawa K."/>
            <person name="Suzuki Y."/>
            <person name="Kubo T."/>
            <person name="Oyama M."/>
            <person name="Kohara Y."/>
            <person name="Fujiyama A."/>
            <person name="Arakawa K."/>
            <person name="Katayama T."/>
            <person name="Toyoda A."/>
            <person name="Kunieda T."/>
        </authorList>
    </citation>
    <scope>NUCLEOTIDE SEQUENCE [LARGE SCALE GENOMIC DNA]</scope>
    <source>
        <strain evidence="4 5">YOKOZUNA-1</strain>
    </source>
</reference>
<proteinExistence type="predicted"/>
<feature type="domain" description="DDE Tnp4" evidence="3">
    <location>
        <begin position="28"/>
        <end position="86"/>
    </location>
</feature>
<name>A0A1D1VXP7_RAMVA</name>
<dbReference type="OrthoDB" id="7788538at2759"/>
<keyword evidence="2" id="KW-0479">Metal-binding</keyword>
<sequence>MTKKLSATSMLVGRVERTTTKKPAADIAENREFNAIHAGARVAAEHTIGILKGRFKSLKRLRVHIKGKKDLAWAVYWIRVCCILHNLLDKDPYDEEWTEEEANAEENEDDELVIHLQADSCQTGRMKREAVKQSVLGRY</sequence>
<organism evidence="4 5">
    <name type="scientific">Ramazzottius varieornatus</name>
    <name type="common">Water bear</name>
    <name type="synonym">Tardigrade</name>
    <dbReference type="NCBI Taxonomy" id="947166"/>
    <lineage>
        <taxon>Eukaryota</taxon>
        <taxon>Metazoa</taxon>
        <taxon>Ecdysozoa</taxon>
        <taxon>Tardigrada</taxon>
        <taxon>Eutardigrada</taxon>
        <taxon>Parachela</taxon>
        <taxon>Hypsibioidea</taxon>
        <taxon>Ramazzottiidae</taxon>
        <taxon>Ramazzottius</taxon>
    </lineage>
</organism>
<accession>A0A1D1VXP7</accession>
<dbReference type="GO" id="GO:0046872">
    <property type="term" value="F:metal ion binding"/>
    <property type="evidence" value="ECO:0007669"/>
    <property type="project" value="UniProtKB-KW"/>
</dbReference>
<protein>
    <recommendedName>
        <fullName evidence="3">DDE Tnp4 domain-containing protein</fullName>
    </recommendedName>
</protein>
<dbReference type="EMBL" id="BDGG01000009">
    <property type="protein sequence ID" value="GAV03389.1"/>
    <property type="molecule type" value="Genomic_DNA"/>
</dbReference>
<evidence type="ECO:0000256" key="2">
    <source>
        <dbReference type="ARBA" id="ARBA00022723"/>
    </source>
</evidence>
<gene>
    <name evidence="4" type="primary">RvY_13818-1</name>
    <name evidence="4" type="synonym">RvY_13818.1</name>
    <name evidence="4" type="ORF">RvY_13818</name>
</gene>
<dbReference type="AlphaFoldDB" id="A0A1D1VXP7"/>
<dbReference type="Proteomes" id="UP000186922">
    <property type="component" value="Unassembled WGS sequence"/>
</dbReference>
<dbReference type="Pfam" id="PF13359">
    <property type="entry name" value="DDE_Tnp_4"/>
    <property type="match status" value="1"/>
</dbReference>
<dbReference type="STRING" id="947166.A0A1D1VXP7"/>
<dbReference type="InterPro" id="IPR027806">
    <property type="entry name" value="HARBI1_dom"/>
</dbReference>
<evidence type="ECO:0000259" key="3">
    <source>
        <dbReference type="Pfam" id="PF13359"/>
    </source>
</evidence>
<keyword evidence="5" id="KW-1185">Reference proteome</keyword>
<evidence type="ECO:0000313" key="4">
    <source>
        <dbReference type="EMBL" id="GAV03389.1"/>
    </source>
</evidence>
<comment type="caution">
    <text evidence="4">The sequence shown here is derived from an EMBL/GenBank/DDBJ whole genome shotgun (WGS) entry which is preliminary data.</text>
</comment>